<evidence type="ECO:0000256" key="2">
    <source>
        <dbReference type="ARBA" id="ARBA00022490"/>
    </source>
</evidence>
<dbReference type="Pfam" id="PF00313">
    <property type="entry name" value="CSD"/>
    <property type="match status" value="1"/>
</dbReference>
<dbReference type="InterPro" id="IPR050181">
    <property type="entry name" value="Cold_shock_domain"/>
</dbReference>
<dbReference type="CDD" id="cd04458">
    <property type="entry name" value="CSP_CDS"/>
    <property type="match status" value="1"/>
</dbReference>
<dbReference type="PIRSF" id="PIRSF002599">
    <property type="entry name" value="Cold_shock_A"/>
    <property type="match status" value="1"/>
</dbReference>
<dbReference type="FunFam" id="2.40.50.140:FF:000006">
    <property type="entry name" value="Cold shock protein CspC"/>
    <property type="match status" value="1"/>
</dbReference>
<evidence type="ECO:0000256" key="4">
    <source>
        <dbReference type="ARBA" id="ARBA00023159"/>
    </source>
</evidence>
<organism evidence="8 9">
    <name type="scientific">Halalkalibacter nanhaiisediminis</name>
    <dbReference type="NCBI Taxonomy" id="688079"/>
    <lineage>
        <taxon>Bacteria</taxon>
        <taxon>Bacillati</taxon>
        <taxon>Bacillota</taxon>
        <taxon>Bacilli</taxon>
        <taxon>Bacillales</taxon>
        <taxon>Bacillaceae</taxon>
        <taxon>Halalkalibacter</taxon>
    </lineage>
</organism>
<accession>A0A562QQG8</accession>
<comment type="subcellular location">
    <subcellularLocation>
        <location evidence="1 6">Cytoplasm</location>
    </subcellularLocation>
</comment>
<dbReference type="AlphaFoldDB" id="A0A562QQG8"/>
<dbReference type="InterPro" id="IPR012156">
    <property type="entry name" value="Cold_shock_CspA"/>
</dbReference>
<evidence type="ECO:0000256" key="1">
    <source>
        <dbReference type="ARBA" id="ARBA00004496"/>
    </source>
</evidence>
<dbReference type="Proteomes" id="UP000315711">
    <property type="component" value="Unassembled WGS sequence"/>
</dbReference>
<dbReference type="GO" id="GO:0005737">
    <property type="term" value="C:cytoplasm"/>
    <property type="evidence" value="ECO:0007669"/>
    <property type="project" value="UniProtKB-SubCell"/>
</dbReference>
<keyword evidence="5" id="KW-0804">Transcription</keyword>
<proteinExistence type="predicted"/>
<dbReference type="SMART" id="SM00357">
    <property type="entry name" value="CSP"/>
    <property type="match status" value="1"/>
</dbReference>
<keyword evidence="3" id="KW-0805">Transcription regulation</keyword>
<dbReference type="PROSITE" id="PS51857">
    <property type="entry name" value="CSD_2"/>
    <property type="match status" value="1"/>
</dbReference>
<dbReference type="PANTHER" id="PTHR11544">
    <property type="entry name" value="COLD SHOCK DOMAIN CONTAINING PROTEINS"/>
    <property type="match status" value="1"/>
</dbReference>
<name>A0A562QQG8_9BACI</name>
<dbReference type="OrthoDB" id="9805039at2"/>
<dbReference type="PRINTS" id="PR00050">
    <property type="entry name" value="COLDSHOCK"/>
</dbReference>
<dbReference type="GO" id="GO:0010468">
    <property type="term" value="P:regulation of gene expression"/>
    <property type="evidence" value="ECO:0007669"/>
    <property type="project" value="UniProtKB-ARBA"/>
</dbReference>
<dbReference type="GO" id="GO:0003676">
    <property type="term" value="F:nucleic acid binding"/>
    <property type="evidence" value="ECO:0007669"/>
    <property type="project" value="InterPro"/>
</dbReference>
<sequence length="67" mass="7225">MTQTGTVKWFNAEKGFGFIEVEGGNDVFVHFSAITGDGFKSLDEGQSVEFEIVDGDRGPQAANVVKL</sequence>
<keyword evidence="9" id="KW-1185">Reference proteome</keyword>
<keyword evidence="2" id="KW-0963">Cytoplasm</keyword>
<keyword evidence="4" id="KW-0010">Activator</keyword>
<dbReference type="SUPFAM" id="SSF50249">
    <property type="entry name" value="Nucleic acid-binding proteins"/>
    <property type="match status" value="1"/>
</dbReference>
<dbReference type="InterPro" id="IPR019844">
    <property type="entry name" value="CSD_CS"/>
</dbReference>
<comment type="caution">
    <text evidence="8">The sequence shown here is derived from an EMBL/GenBank/DDBJ whole genome shotgun (WGS) entry which is preliminary data.</text>
</comment>
<dbReference type="EMBL" id="VLKZ01000002">
    <property type="protein sequence ID" value="TWI58957.1"/>
    <property type="molecule type" value="Genomic_DNA"/>
</dbReference>
<dbReference type="RefSeq" id="WP_144449058.1">
    <property type="nucleotide sequence ID" value="NZ_VLKZ01000002.1"/>
</dbReference>
<feature type="domain" description="CSD" evidence="7">
    <location>
        <begin position="2"/>
        <end position="66"/>
    </location>
</feature>
<dbReference type="Gene3D" id="6.20.370.130">
    <property type="match status" value="1"/>
</dbReference>
<evidence type="ECO:0000313" key="9">
    <source>
        <dbReference type="Proteomes" id="UP000315711"/>
    </source>
</evidence>
<evidence type="ECO:0000313" key="8">
    <source>
        <dbReference type="EMBL" id="TWI58957.1"/>
    </source>
</evidence>
<evidence type="ECO:0000259" key="7">
    <source>
        <dbReference type="PROSITE" id="PS51857"/>
    </source>
</evidence>
<reference evidence="8 9" key="1">
    <citation type="journal article" date="2015" name="Stand. Genomic Sci.">
        <title>Genomic Encyclopedia of Bacterial and Archaeal Type Strains, Phase III: the genomes of soil and plant-associated and newly described type strains.</title>
        <authorList>
            <person name="Whitman W.B."/>
            <person name="Woyke T."/>
            <person name="Klenk H.P."/>
            <person name="Zhou Y."/>
            <person name="Lilburn T.G."/>
            <person name="Beck B.J."/>
            <person name="De Vos P."/>
            <person name="Vandamme P."/>
            <person name="Eisen J.A."/>
            <person name="Garrity G."/>
            <person name="Hugenholtz P."/>
            <person name="Kyrpides N.C."/>
        </authorList>
    </citation>
    <scope>NUCLEOTIDE SEQUENCE [LARGE SCALE GENOMIC DNA]</scope>
    <source>
        <strain evidence="8 9">CGMCC 1.10116</strain>
    </source>
</reference>
<dbReference type="InterPro" id="IPR012340">
    <property type="entry name" value="NA-bd_OB-fold"/>
</dbReference>
<protein>
    <submittedName>
        <fullName evidence="8">CspA family cold shock protein</fullName>
    </submittedName>
</protein>
<evidence type="ECO:0000256" key="5">
    <source>
        <dbReference type="ARBA" id="ARBA00023163"/>
    </source>
</evidence>
<evidence type="ECO:0000256" key="3">
    <source>
        <dbReference type="ARBA" id="ARBA00023015"/>
    </source>
</evidence>
<dbReference type="InterPro" id="IPR011129">
    <property type="entry name" value="CSD"/>
</dbReference>
<dbReference type="Gene3D" id="2.40.50.140">
    <property type="entry name" value="Nucleic acid-binding proteins"/>
    <property type="match status" value="1"/>
</dbReference>
<evidence type="ECO:0000256" key="6">
    <source>
        <dbReference type="RuleBase" id="RU000408"/>
    </source>
</evidence>
<gene>
    <name evidence="8" type="ORF">IQ10_00666</name>
</gene>
<dbReference type="PROSITE" id="PS00352">
    <property type="entry name" value="CSD_1"/>
    <property type="match status" value="1"/>
</dbReference>
<dbReference type="InterPro" id="IPR002059">
    <property type="entry name" value="CSP_DNA-bd"/>
</dbReference>
<dbReference type="GO" id="GO:0051252">
    <property type="term" value="P:regulation of RNA metabolic process"/>
    <property type="evidence" value="ECO:0007669"/>
    <property type="project" value="UniProtKB-ARBA"/>
</dbReference>